<proteinExistence type="predicted"/>
<keyword evidence="2" id="KW-1133">Transmembrane helix</keyword>
<keyword evidence="4" id="KW-1185">Reference proteome</keyword>
<dbReference type="RefSeq" id="WP_090438005.1">
    <property type="nucleotide sequence ID" value="NZ_FOHU01000001.1"/>
</dbReference>
<evidence type="ECO:0000313" key="4">
    <source>
        <dbReference type="Proteomes" id="UP000199568"/>
    </source>
</evidence>
<organism evidence="3 4">
    <name type="scientific">Natronincola peptidivorans</name>
    <dbReference type="NCBI Taxonomy" id="426128"/>
    <lineage>
        <taxon>Bacteria</taxon>
        <taxon>Bacillati</taxon>
        <taxon>Bacillota</taxon>
        <taxon>Clostridia</taxon>
        <taxon>Peptostreptococcales</taxon>
        <taxon>Natronincolaceae</taxon>
        <taxon>Natronincola</taxon>
    </lineage>
</organism>
<evidence type="ECO:0000256" key="1">
    <source>
        <dbReference type="SAM" id="Coils"/>
    </source>
</evidence>
<protein>
    <submittedName>
        <fullName evidence="3">Uncharacterized protein</fullName>
    </submittedName>
</protein>
<keyword evidence="2" id="KW-0812">Transmembrane</keyword>
<keyword evidence="2" id="KW-0472">Membrane</keyword>
<dbReference type="Proteomes" id="UP000199568">
    <property type="component" value="Unassembled WGS sequence"/>
</dbReference>
<name>A0A1H9YGC7_9FIRM</name>
<evidence type="ECO:0000256" key="2">
    <source>
        <dbReference type="SAM" id="Phobius"/>
    </source>
</evidence>
<gene>
    <name evidence="3" type="ORF">SAMN05660297_00221</name>
</gene>
<evidence type="ECO:0000313" key="3">
    <source>
        <dbReference type="EMBL" id="SES68090.1"/>
    </source>
</evidence>
<dbReference type="AlphaFoldDB" id="A0A1H9YGC7"/>
<keyword evidence="1" id="KW-0175">Coiled coil</keyword>
<feature type="transmembrane region" description="Helical" evidence="2">
    <location>
        <begin position="6"/>
        <end position="25"/>
    </location>
</feature>
<feature type="coiled-coil region" evidence="1">
    <location>
        <begin position="124"/>
        <end position="151"/>
    </location>
</feature>
<reference evidence="3 4" key="1">
    <citation type="submission" date="2016-10" db="EMBL/GenBank/DDBJ databases">
        <authorList>
            <person name="de Groot N.N."/>
        </authorList>
    </citation>
    <scope>NUCLEOTIDE SEQUENCE [LARGE SCALE GENOMIC DNA]</scope>
    <source>
        <strain evidence="3 4">DSM 18979</strain>
    </source>
</reference>
<accession>A0A1H9YGC7</accession>
<sequence>MNQTINIIFILFGSIVVIISLYILLQNRDNSINNEYASSFSNEDSIKKLEGLVKNENYKAMKEISKINDEISQLKDMLKHTEDLIDLKVKDNEDFNDENHSDNHNDNFKHLLNYNKFLKKNNDIINLFKQNKNLEEIARELNKSIREVEMVVKLVK</sequence>
<dbReference type="EMBL" id="FOHU01000001">
    <property type="protein sequence ID" value="SES68090.1"/>
    <property type="molecule type" value="Genomic_DNA"/>
</dbReference>
<dbReference type="STRING" id="426128.SAMN05660297_00221"/>
<dbReference type="OrthoDB" id="1956247at2"/>